<name>A0A1Y1YR84_9PLEO</name>
<dbReference type="EMBL" id="MCFA01000185">
    <property type="protein sequence ID" value="ORY00324.1"/>
    <property type="molecule type" value="Genomic_DNA"/>
</dbReference>
<gene>
    <name evidence="1" type="ORF">BCR34DRAFT_575943</name>
</gene>
<proteinExistence type="predicted"/>
<protein>
    <submittedName>
        <fullName evidence="1">Uncharacterized protein</fullName>
    </submittedName>
</protein>
<evidence type="ECO:0000313" key="2">
    <source>
        <dbReference type="Proteomes" id="UP000193144"/>
    </source>
</evidence>
<dbReference type="Proteomes" id="UP000193144">
    <property type="component" value="Unassembled WGS sequence"/>
</dbReference>
<accession>A0A1Y1YR84</accession>
<organism evidence="1 2">
    <name type="scientific">Clohesyomyces aquaticus</name>
    <dbReference type="NCBI Taxonomy" id="1231657"/>
    <lineage>
        <taxon>Eukaryota</taxon>
        <taxon>Fungi</taxon>
        <taxon>Dikarya</taxon>
        <taxon>Ascomycota</taxon>
        <taxon>Pezizomycotina</taxon>
        <taxon>Dothideomycetes</taxon>
        <taxon>Pleosporomycetidae</taxon>
        <taxon>Pleosporales</taxon>
        <taxon>Lindgomycetaceae</taxon>
        <taxon>Clohesyomyces</taxon>
    </lineage>
</organism>
<sequence>MLVVTSLPTLLTTDQDPLRQCSRDIQAELDPSARRRFSWNLDSRCGGSGAAVGSGVSGISSWASWKTSSRSSRSYSVGTRSRILAPTLPYSSVCNLLYRTTQSPCSDQLPQTEQTSQWTRLVLAPVRAPTACGLLRVAPNLPGRTALAPLAFSRSSSP</sequence>
<keyword evidence="2" id="KW-1185">Reference proteome</keyword>
<reference evidence="1 2" key="1">
    <citation type="submission" date="2016-07" db="EMBL/GenBank/DDBJ databases">
        <title>Pervasive Adenine N6-methylation of Active Genes in Fungi.</title>
        <authorList>
            <consortium name="DOE Joint Genome Institute"/>
            <person name="Mondo S.J."/>
            <person name="Dannebaum R.O."/>
            <person name="Kuo R.C."/>
            <person name="Labutti K."/>
            <person name="Haridas S."/>
            <person name="Kuo A."/>
            <person name="Salamov A."/>
            <person name="Ahrendt S.R."/>
            <person name="Lipzen A."/>
            <person name="Sullivan W."/>
            <person name="Andreopoulos W.B."/>
            <person name="Clum A."/>
            <person name="Lindquist E."/>
            <person name="Daum C."/>
            <person name="Ramamoorthy G.K."/>
            <person name="Gryganskyi A."/>
            <person name="Culley D."/>
            <person name="Magnuson J.K."/>
            <person name="James T.Y."/>
            <person name="O'Malley M.A."/>
            <person name="Stajich J.E."/>
            <person name="Spatafora J.W."/>
            <person name="Visel A."/>
            <person name="Grigoriev I.V."/>
        </authorList>
    </citation>
    <scope>NUCLEOTIDE SEQUENCE [LARGE SCALE GENOMIC DNA]</scope>
    <source>
        <strain evidence="1 2">CBS 115471</strain>
    </source>
</reference>
<comment type="caution">
    <text evidence="1">The sequence shown here is derived from an EMBL/GenBank/DDBJ whole genome shotgun (WGS) entry which is preliminary data.</text>
</comment>
<evidence type="ECO:0000313" key="1">
    <source>
        <dbReference type="EMBL" id="ORY00324.1"/>
    </source>
</evidence>
<dbReference type="AlphaFoldDB" id="A0A1Y1YR84"/>